<reference evidence="1 2" key="1">
    <citation type="submission" date="2019-03" db="EMBL/GenBank/DDBJ databases">
        <title>Genomic Encyclopedia of Type Strains, Phase IV (KMG-IV): sequencing the most valuable type-strain genomes for metagenomic binning, comparative biology and taxonomic classification.</title>
        <authorList>
            <person name="Goeker M."/>
        </authorList>
    </citation>
    <scope>NUCLEOTIDE SEQUENCE [LARGE SCALE GENOMIC DNA]</scope>
    <source>
        <strain evidence="1 2">DSM 23917</strain>
    </source>
</reference>
<evidence type="ECO:0000313" key="1">
    <source>
        <dbReference type="EMBL" id="TCO96274.1"/>
    </source>
</evidence>
<evidence type="ECO:0000313" key="2">
    <source>
        <dbReference type="Proteomes" id="UP000295600"/>
    </source>
</evidence>
<dbReference type="AlphaFoldDB" id="A0A4R2LVI8"/>
<name>A0A4R2LVI8_9BACE</name>
<dbReference type="EMBL" id="SLXB01000001">
    <property type="protein sequence ID" value="TCO96274.1"/>
    <property type="molecule type" value="Genomic_DNA"/>
</dbReference>
<protein>
    <submittedName>
        <fullName evidence="1">Uncharacterized protein</fullName>
    </submittedName>
</protein>
<organism evidence="1 2">
    <name type="scientific">Prevotella heparinolytica</name>
    <dbReference type="NCBI Taxonomy" id="28113"/>
    <lineage>
        <taxon>Bacteria</taxon>
        <taxon>Pseudomonadati</taxon>
        <taxon>Bacteroidota</taxon>
        <taxon>Bacteroidia</taxon>
        <taxon>Bacteroidales</taxon>
        <taxon>Bacteroidaceae</taxon>
        <taxon>Bacteroides</taxon>
    </lineage>
</organism>
<proteinExistence type="predicted"/>
<sequence length="55" mass="6414">MQKADTISFAVRIHGACFCGAKVRILHHICRYIEEKAECHCNIKDYIYLCSPERE</sequence>
<dbReference type="Proteomes" id="UP000295600">
    <property type="component" value="Unassembled WGS sequence"/>
</dbReference>
<comment type="caution">
    <text evidence="1">The sequence shown here is derived from an EMBL/GenBank/DDBJ whole genome shotgun (WGS) entry which is preliminary data.</text>
</comment>
<gene>
    <name evidence="1" type="ORF">EV202_10143</name>
</gene>
<accession>A0A4R2LVI8</accession>